<comment type="caution">
    <text evidence="2">The sequence shown here is derived from an EMBL/GenBank/DDBJ whole genome shotgun (WGS) entry which is preliminary data.</text>
</comment>
<dbReference type="EMBL" id="WIGM01001120">
    <property type="protein sequence ID" value="KAF6804660.1"/>
    <property type="molecule type" value="Genomic_DNA"/>
</dbReference>
<reference evidence="2" key="1">
    <citation type="journal article" date="2020" name="Phytopathology">
        <title>Genome Sequence Resources of Colletotrichum truncatum, C. plurivorum, C. musicola, and C. sojae: Four Species Pathogenic to Soybean (Glycine max).</title>
        <authorList>
            <person name="Rogerio F."/>
            <person name="Boufleur T.R."/>
            <person name="Ciampi-Guillardi M."/>
            <person name="Sukno S.A."/>
            <person name="Thon M.R."/>
            <person name="Massola Junior N.S."/>
            <person name="Baroncelli R."/>
        </authorList>
    </citation>
    <scope>NUCLEOTIDE SEQUENCE</scope>
    <source>
        <strain evidence="2">LFN0074</strain>
    </source>
</reference>
<evidence type="ECO:0000256" key="1">
    <source>
        <dbReference type="SAM" id="MobiDB-lite"/>
    </source>
</evidence>
<feature type="compositionally biased region" description="Polar residues" evidence="1">
    <location>
        <begin position="53"/>
        <end position="62"/>
    </location>
</feature>
<proteinExistence type="predicted"/>
<evidence type="ECO:0000313" key="2">
    <source>
        <dbReference type="EMBL" id="KAF6804660.1"/>
    </source>
</evidence>
<gene>
    <name evidence="2" type="ORF">CMUS01_14797</name>
</gene>
<feature type="region of interest" description="Disordered" evidence="1">
    <location>
        <begin position="36"/>
        <end position="62"/>
    </location>
</feature>
<organism evidence="2 3">
    <name type="scientific">Colletotrichum musicola</name>
    <dbReference type="NCBI Taxonomy" id="2175873"/>
    <lineage>
        <taxon>Eukaryota</taxon>
        <taxon>Fungi</taxon>
        <taxon>Dikarya</taxon>
        <taxon>Ascomycota</taxon>
        <taxon>Pezizomycotina</taxon>
        <taxon>Sordariomycetes</taxon>
        <taxon>Hypocreomycetidae</taxon>
        <taxon>Glomerellales</taxon>
        <taxon>Glomerellaceae</taxon>
        <taxon>Colletotrichum</taxon>
        <taxon>Colletotrichum orchidearum species complex</taxon>
    </lineage>
</organism>
<evidence type="ECO:0000313" key="3">
    <source>
        <dbReference type="Proteomes" id="UP000639643"/>
    </source>
</evidence>
<name>A0A8H6J1Y4_9PEZI</name>
<sequence>MLPAWRPHKRLPLSGFQANRDRGRHVDTIPSVSAEVKASGYGKSRQRHKRQPTQHPSQTPQATALFGISVPTPLARGRSLAGGVDDGLGPAVGRCQNWDHPVFGGEQRTAAAQVLGPLVDAHPLVQGPTRQPSDALVRPRRNPGTGTREEGGGPPEAPRGCKTAPRHPSSAAQVPSAARVRPFLDDAGFDPSIRAAASRKLGCRARHCSLCSSETQE</sequence>
<accession>A0A8H6J1Y4</accession>
<feature type="region of interest" description="Disordered" evidence="1">
    <location>
        <begin position="122"/>
        <end position="179"/>
    </location>
</feature>
<protein>
    <submittedName>
        <fullName evidence="2">Uncharacterized protein</fullName>
    </submittedName>
</protein>
<keyword evidence="3" id="KW-1185">Reference proteome</keyword>
<dbReference type="Proteomes" id="UP000639643">
    <property type="component" value="Unassembled WGS sequence"/>
</dbReference>
<dbReference type="AlphaFoldDB" id="A0A8H6J1Y4"/>